<feature type="region of interest" description="Disordered" evidence="1">
    <location>
        <begin position="1"/>
        <end position="307"/>
    </location>
</feature>
<feature type="compositionally biased region" description="Pro residues" evidence="1">
    <location>
        <begin position="26"/>
        <end position="53"/>
    </location>
</feature>
<feature type="compositionally biased region" description="Polar residues" evidence="1">
    <location>
        <begin position="74"/>
        <end position="84"/>
    </location>
</feature>
<name>A0AAN6JHD0_9BASI</name>
<feature type="compositionally biased region" description="Low complexity" evidence="1">
    <location>
        <begin position="213"/>
        <end position="228"/>
    </location>
</feature>
<feature type="compositionally biased region" description="Pro residues" evidence="1">
    <location>
        <begin position="677"/>
        <end position="690"/>
    </location>
</feature>
<feature type="non-terminal residue" evidence="2">
    <location>
        <position position="1"/>
    </location>
</feature>
<dbReference type="EMBL" id="JAPDMQ010000672">
    <property type="protein sequence ID" value="KAK0521434.1"/>
    <property type="molecule type" value="Genomic_DNA"/>
</dbReference>
<feature type="compositionally biased region" description="Polar residues" evidence="1">
    <location>
        <begin position="281"/>
        <end position="307"/>
    </location>
</feature>
<accession>A0AAN6JHD0</accession>
<reference evidence="2" key="1">
    <citation type="journal article" date="2023" name="PhytoFront">
        <title>Draft Genome Resources of Seven Strains of Tilletia horrida, Causal Agent of Kernel Smut of Rice.</title>
        <authorList>
            <person name="Khanal S."/>
            <person name="Antony Babu S."/>
            <person name="Zhou X.G."/>
        </authorList>
    </citation>
    <scope>NUCLEOTIDE SEQUENCE</scope>
    <source>
        <strain evidence="2">TX3</strain>
    </source>
</reference>
<feature type="compositionally biased region" description="Acidic residues" evidence="1">
    <location>
        <begin position="242"/>
        <end position="254"/>
    </location>
</feature>
<feature type="compositionally biased region" description="Low complexity" evidence="1">
    <location>
        <begin position="618"/>
        <end position="632"/>
    </location>
</feature>
<evidence type="ECO:0000313" key="3">
    <source>
        <dbReference type="Proteomes" id="UP001176521"/>
    </source>
</evidence>
<organism evidence="2 3">
    <name type="scientific">Tilletia horrida</name>
    <dbReference type="NCBI Taxonomy" id="155126"/>
    <lineage>
        <taxon>Eukaryota</taxon>
        <taxon>Fungi</taxon>
        <taxon>Dikarya</taxon>
        <taxon>Basidiomycota</taxon>
        <taxon>Ustilaginomycotina</taxon>
        <taxon>Exobasidiomycetes</taxon>
        <taxon>Tilletiales</taxon>
        <taxon>Tilletiaceae</taxon>
        <taxon>Tilletia</taxon>
    </lineage>
</organism>
<feature type="compositionally biased region" description="Low complexity" evidence="1">
    <location>
        <begin position="85"/>
        <end position="104"/>
    </location>
</feature>
<feature type="compositionally biased region" description="Acidic residues" evidence="1">
    <location>
        <begin position="169"/>
        <end position="180"/>
    </location>
</feature>
<dbReference type="Proteomes" id="UP001176521">
    <property type="component" value="Unassembled WGS sequence"/>
</dbReference>
<keyword evidence="3" id="KW-1185">Reference proteome</keyword>
<comment type="caution">
    <text evidence="2">The sequence shown here is derived from an EMBL/GenBank/DDBJ whole genome shotgun (WGS) entry which is preliminary data.</text>
</comment>
<gene>
    <name evidence="2" type="ORF">OC842_006781</name>
</gene>
<protein>
    <submittedName>
        <fullName evidence="2">Uncharacterized protein</fullName>
    </submittedName>
</protein>
<feature type="compositionally biased region" description="Basic and acidic residues" evidence="1">
    <location>
        <begin position="255"/>
        <end position="265"/>
    </location>
</feature>
<feature type="compositionally biased region" description="Polar residues" evidence="1">
    <location>
        <begin position="691"/>
        <end position="701"/>
    </location>
</feature>
<evidence type="ECO:0000256" key="1">
    <source>
        <dbReference type="SAM" id="MobiDB-lite"/>
    </source>
</evidence>
<feature type="compositionally biased region" description="Polar residues" evidence="1">
    <location>
        <begin position="185"/>
        <end position="195"/>
    </location>
</feature>
<dbReference type="AlphaFoldDB" id="A0AAN6JHD0"/>
<sequence>RVATIPILVPYKNPPSASPLDAASTPPRPPHLAPTQYPPTPHPQPPATHPQPEMPTSSSTAPRTRRARVPKPQPGSTRTNPVVLSSQTTDSQATTHSDSTTTSSHKQDSQEEDDEYDPAVGTPQVHSQGPTIGEELEELLNDANAADTDMVDHEEEAAINAATHGPADPNDEEMGDDTGEPAENTPMSAGQSTATLAGAELPSDTDDEDYAPDASAADTSATDTSQTSHRGGETISAAAAAVEEDLADYESSDDGYDHHSHKGPDEQTGDIDNEPLRTGNGVPTGNTSNSNADGGNTASPDDSQLSGLQLYGGEVETPLTLRTPSVDAITYAEVRDAAFGHSDRSKSALAPLVISYHIKHGFDYNNPNDLTRLRKDVRNLFLKKGGQAPPFVYYPPITSGRRAIHLLFSSVADFKLALDLHLAIWWRNKRIELDEHGPCIPHNTRLVTFQVPAQEEPEDVLPILEEQLHPQARLTHLWAHATGPENDPDLVERTGWMLAIIEIRDKHGAHVAGPLGATATALLPRWVQLRNTWYETSFADRPESCRNCRGDADDIHRTADCPFVYCNSCRTRHLDNACPKRRRLNAPKKDSDTKQPAPAPSHAQDDEPRLTPSPTGPAHPIAPTTNATTTSTIEVIPGRPISITGRAGASSGTTAPARAGKRTSPTARRDHTRHALPPKPVASIPSPPPATGSSWKPSSGPNAEPIGAARQRSKTQAAAGPADPTARHPGPPRSPKGKGREQDQPPIDFFFSPGRVADIARARGRP</sequence>
<evidence type="ECO:0000313" key="2">
    <source>
        <dbReference type="EMBL" id="KAK0521434.1"/>
    </source>
</evidence>
<feature type="region of interest" description="Disordered" evidence="1">
    <location>
        <begin position="580"/>
        <end position="766"/>
    </location>
</feature>
<proteinExistence type="predicted"/>